<evidence type="ECO:0000313" key="4">
    <source>
        <dbReference type="Proteomes" id="UP000019149"/>
    </source>
</evidence>
<dbReference type="EMBL" id="LK028582">
    <property type="protein sequence ID" value="CDS21063.1"/>
    <property type="molecule type" value="Genomic_DNA"/>
</dbReference>
<accession>U6JH24</accession>
<dbReference type="OrthoDB" id="6277543at2759"/>
<dbReference type="WBParaSite" id="EgrG_000547200">
    <property type="protein sequence ID" value="EgrG_000547200"/>
    <property type="gene ID" value="EgrG_000547200"/>
</dbReference>
<feature type="compositionally biased region" description="Polar residues" evidence="1">
    <location>
        <begin position="101"/>
        <end position="167"/>
    </location>
</feature>
<feature type="compositionally biased region" description="Low complexity" evidence="1">
    <location>
        <begin position="8"/>
        <end position="25"/>
    </location>
</feature>
<sequence>MSNNPNVGESSWSTSVGTTTATTIGRTRRPHTHRMERPGVDFDLSTTTIATKIEAEVVSTSRAEVQSFSRMPSQRRRRLWTLAARAAARRGHLSQDKEALSSGSLMSKNLGESSTQSSSFLKPGTVRTQDSGISSMDYVTSREANSPNSEEAGSRQRASLSITTAEQTPGVCRQPPPQPFTPHASDVSPKPKSCRWPPPYATTIVVSGEGPMSRYANFCSTYVPDWACRNWSSAPRPLISRQRSSMEVSYDIGPDWAASMETLNMQRTLYPQNRGLFYGRYGRASCPKATSFFDHPFPTIYMEEENAENEEENNRERVEAESMAVAVVEHLRRRRFEAPCWCERPSLPPPHPCSLRSGVALPASPSVISPYFYCSGCPYRCMETGLMPVHQCDLAQRHIRRRRLKRMSSEPTPPTWMAIEEAPAPAKRRPPPPEPLTSVTTPPPLPKKNAPLAHFSSLRLPLAVPPPPAKRMYSEARMITSTPRTDVFLMTPEPSTTAGEWRKWRLGGGAGRLRRGRSVDEAFYSPRWERHSSFLSDPRRPAYIYEEEEVKDWYPPQGRLGSETVSGLHHPYRLQSTGGSYVIREFIQS</sequence>
<evidence type="ECO:0000256" key="1">
    <source>
        <dbReference type="SAM" id="MobiDB-lite"/>
    </source>
</evidence>
<reference evidence="2 5" key="2">
    <citation type="journal article" date="2013" name="Nature">
        <title>The genomes of four tapeworm species reveal adaptations to parasitism.</title>
        <authorList>
            <person name="Tsai I.J."/>
            <person name="Zarowiecki M."/>
            <person name="Holroyd N."/>
            <person name="Garciarrubio A."/>
            <person name="Sanchez-Flores A."/>
            <person name="Brooks K.L."/>
            <person name="Tracey A."/>
            <person name="Bobes R.J."/>
            <person name="Fragoso G."/>
            <person name="Sciutto E."/>
            <person name="Aslett M."/>
            <person name="Beasley H."/>
            <person name="Bennett H.M."/>
            <person name="Cai J."/>
            <person name="Camicia F."/>
            <person name="Clark R."/>
            <person name="Cucher M."/>
            <person name="De Silva N."/>
            <person name="Day T.A."/>
            <person name="Deplazes P."/>
            <person name="Estrada K."/>
            <person name="Fernandez C."/>
            <person name="Holland P.W."/>
            <person name="Hou J."/>
            <person name="Hu S."/>
            <person name="Huckvale T."/>
            <person name="Hung S.S."/>
            <person name="Kamenetzky L."/>
            <person name="Keane J.A."/>
            <person name="Kiss F."/>
            <person name="Koziol U."/>
            <person name="Lambert O."/>
            <person name="Liu K."/>
            <person name="Luo X."/>
            <person name="Luo Y."/>
            <person name="Macchiaroli N."/>
            <person name="Nichol S."/>
            <person name="Paps J."/>
            <person name="Parkinson J."/>
            <person name="Pouchkina-Stantcheva N."/>
            <person name="Riddiford N."/>
            <person name="Rosenzvit M."/>
            <person name="Salinas G."/>
            <person name="Wasmuth J.D."/>
            <person name="Zamanian M."/>
            <person name="Zheng Y."/>
            <person name="Cai X."/>
            <person name="Soberon X."/>
            <person name="Olson P.D."/>
            <person name="Laclette J.P."/>
            <person name="Brehm K."/>
            <person name="Berriman M."/>
            <person name="Garciarrubio A."/>
            <person name="Bobes R.J."/>
            <person name="Fragoso G."/>
            <person name="Sanchez-Flores A."/>
            <person name="Estrada K."/>
            <person name="Cevallos M.A."/>
            <person name="Morett E."/>
            <person name="Gonzalez V."/>
            <person name="Portillo T."/>
            <person name="Ochoa-Leyva A."/>
            <person name="Jose M.V."/>
            <person name="Sciutto E."/>
            <person name="Landa A."/>
            <person name="Jimenez L."/>
            <person name="Valdes V."/>
            <person name="Carrero J.C."/>
            <person name="Larralde C."/>
            <person name="Morales-Montor J."/>
            <person name="Limon-Lason J."/>
            <person name="Soberon X."/>
            <person name="Laclette J.P."/>
        </authorList>
    </citation>
    <scope>NUCLEOTIDE SEQUENCE [LARGE SCALE GENOMIC DNA]</scope>
</reference>
<protein>
    <submittedName>
        <fullName evidence="3 6">Uncharacterized protein</fullName>
    </submittedName>
</protein>
<feature type="region of interest" description="Disordered" evidence="1">
    <location>
        <begin position="1"/>
        <end position="39"/>
    </location>
</feature>
<dbReference type="Proteomes" id="UP000019149">
    <property type="component" value="Unassembled WGS sequence"/>
</dbReference>
<dbReference type="RefSeq" id="XP_024349821.1">
    <property type="nucleotide sequence ID" value="XM_024495757.1"/>
</dbReference>
<name>U6JH24_ECHGR</name>
<evidence type="ECO:0000313" key="3">
    <source>
        <dbReference type="EMBL" id="EUB58625.1"/>
    </source>
</evidence>
<gene>
    <name evidence="3 6" type="ORF">EGR_06508</name>
    <name evidence="2" type="ORF">EgrG_000547200</name>
</gene>
<dbReference type="CTD" id="36342223"/>
<organism evidence="3 4">
    <name type="scientific">Echinococcus granulosus</name>
    <name type="common">Hydatid tapeworm</name>
    <dbReference type="NCBI Taxonomy" id="6210"/>
    <lineage>
        <taxon>Eukaryota</taxon>
        <taxon>Metazoa</taxon>
        <taxon>Spiralia</taxon>
        <taxon>Lophotrochozoa</taxon>
        <taxon>Platyhelminthes</taxon>
        <taxon>Cestoda</taxon>
        <taxon>Eucestoda</taxon>
        <taxon>Cyclophyllidea</taxon>
        <taxon>Taeniidae</taxon>
        <taxon>Echinococcus</taxon>
        <taxon>Echinococcus granulosus group</taxon>
    </lineage>
</organism>
<feature type="region of interest" description="Disordered" evidence="1">
    <location>
        <begin position="405"/>
        <end position="445"/>
    </location>
</feature>
<dbReference type="AlphaFoldDB" id="U6JH24"/>
<dbReference type="OMA" id="HTHRMER"/>
<dbReference type="GeneID" id="36342223"/>
<dbReference type="STRING" id="6210.U6JH24"/>
<reference evidence="3 4" key="1">
    <citation type="journal article" date="2013" name="Nat. Genet.">
        <title>The genome of the hydatid tapeworm Echinococcus granulosus.</title>
        <authorList>
            <person name="Zheng H."/>
            <person name="Zhang W."/>
            <person name="Zhang L."/>
            <person name="Zhang Z."/>
            <person name="Li J."/>
            <person name="Lu G."/>
            <person name="Zhu Y."/>
            <person name="Wang Y."/>
            <person name="Huang Y."/>
            <person name="Liu J."/>
            <person name="Kang H."/>
            <person name="Chen J."/>
            <person name="Wang L."/>
            <person name="Chen A."/>
            <person name="Yu S."/>
            <person name="Gao Z."/>
            <person name="Jin L."/>
            <person name="Gu W."/>
            <person name="Wang Z."/>
            <person name="Zhao L."/>
            <person name="Shi B."/>
            <person name="Wen H."/>
            <person name="Lin R."/>
            <person name="Jones M.K."/>
            <person name="Brejova B."/>
            <person name="Vinar T."/>
            <person name="Zhao G."/>
            <person name="McManus D.P."/>
            <person name="Chen Z."/>
            <person name="Zhou Y."/>
            <person name="Wang S."/>
        </authorList>
    </citation>
    <scope>NUCLEOTIDE SEQUENCE [LARGE SCALE GENOMIC DNA]</scope>
</reference>
<reference evidence="6" key="4">
    <citation type="submission" date="2020-10" db="UniProtKB">
        <authorList>
            <consortium name="WormBaseParasite"/>
        </authorList>
    </citation>
    <scope>IDENTIFICATION</scope>
</reference>
<evidence type="ECO:0000313" key="2">
    <source>
        <dbReference type="EMBL" id="CDS21063.1"/>
    </source>
</evidence>
<keyword evidence="4" id="KW-1185">Reference proteome</keyword>
<evidence type="ECO:0000313" key="6">
    <source>
        <dbReference type="WBParaSite" id="EgrG_000547200"/>
    </source>
</evidence>
<proteinExistence type="predicted"/>
<dbReference type="KEGG" id="egl:EGR_06508"/>
<reference evidence="2" key="3">
    <citation type="submission" date="2014-06" db="EMBL/GenBank/DDBJ databases">
        <authorList>
            <person name="Aslett M."/>
        </authorList>
    </citation>
    <scope>NUCLEOTIDE SEQUENCE</scope>
</reference>
<feature type="region of interest" description="Disordered" evidence="1">
    <location>
        <begin position="88"/>
        <end position="193"/>
    </location>
</feature>
<dbReference type="Proteomes" id="UP000492820">
    <property type="component" value="Unassembled WGS sequence"/>
</dbReference>
<dbReference type="EMBL" id="APAU02000058">
    <property type="protein sequence ID" value="EUB58625.1"/>
    <property type="molecule type" value="Genomic_DNA"/>
</dbReference>
<evidence type="ECO:0000313" key="5">
    <source>
        <dbReference type="Proteomes" id="UP000492820"/>
    </source>
</evidence>